<evidence type="ECO:0000259" key="1">
    <source>
        <dbReference type="Pfam" id="PF08291"/>
    </source>
</evidence>
<comment type="caution">
    <text evidence="2">The sequence shown here is derived from an EMBL/GenBank/DDBJ whole genome shotgun (WGS) entry which is preliminary data.</text>
</comment>
<reference evidence="2 3" key="1">
    <citation type="submission" date="2014-05" db="EMBL/GenBank/DDBJ databases">
        <title>ATOL: Assembling a taxonomically balanced genome-scale reconstruction of the evolutionary history of the Enterobacteriaceae.</title>
        <authorList>
            <person name="Plunkett G.III."/>
            <person name="Neeno-Eckwall E.C."/>
            <person name="Glasner J.D."/>
            <person name="Perna N.T."/>
        </authorList>
    </citation>
    <scope>NUCLEOTIDE SEQUENCE [LARGE SCALE GENOMIC DNA]</scope>
    <source>
        <strain evidence="2 3">ATCC 33320</strain>
    </source>
</reference>
<protein>
    <recommendedName>
        <fullName evidence="1">Peptidase M15A C-terminal domain-containing protein</fullName>
    </recommendedName>
</protein>
<proteinExistence type="predicted"/>
<evidence type="ECO:0000313" key="2">
    <source>
        <dbReference type="EMBL" id="KFC82336.1"/>
    </source>
</evidence>
<organism evidence="2 3">
    <name type="scientific">Buttiauxella agrestis ATCC 33320</name>
    <dbReference type="NCBI Taxonomy" id="1006004"/>
    <lineage>
        <taxon>Bacteria</taxon>
        <taxon>Pseudomonadati</taxon>
        <taxon>Pseudomonadota</taxon>
        <taxon>Gammaproteobacteria</taxon>
        <taxon>Enterobacterales</taxon>
        <taxon>Enterobacteriaceae</taxon>
        <taxon>Buttiauxella</taxon>
    </lineage>
</organism>
<dbReference type="InterPro" id="IPR013230">
    <property type="entry name" value="Peptidase_M15A_C"/>
</dbReference>
<dbReference type="STRING" id="1006004.GBAG_1522"/>
<accession>A0A085GF41</accession>
<dbReference type="eggNOG" id="COG3108">
    <property type="taxonomic scope" value="Bacteria"/>
</dbReference>
<sequence length="51" mass="5845">MGTAADITVNNIPANRVSDYLETQYRQQYGIGRSENYTHIDIRASAARWQE</sequence>
<dbReference type="Proteomes" id="UP000028653">
    <property type="component" value="Unassembled WGS sequence"/>
</dbReference>
<gene>
    <name evidence="2" type="ORF">GBAG_1522</name>
</gene>
<dbReference type="Pfam" id="PF08291">
    <property type="entry name" value="Peptidase_M15_3"/>
    <property type="match status" value="1"/>
</dbReference>
<name>A0A085GF41_9ENTR</name>
<keyword evidence="3" id="KW-1185">Reference proteome</keyword>
<evidence type="ECO:0000313" key="3">
    <source>
        <dbReference type="Proteomes" id="UP000028653"/>
    </source>
</evidence>
<dbReference type="AlphaFoldDB" id="A0A085GF41"/>
<dbReference type="EMBL" id="JMPI01000023">
    <property type="protein sequence ID" value="KFC82336.1"/>
    <property type="molecule type" value="Genomic_DNA"/>
</dbReference>
<feature type="domain" description="Peptidase M15A C-terminal" evidence="1">
    <location>
        <begin position="2"/>
        <end position="41"/>
    </location>
</feature>